<protein>
    <submittedName>
        <fullName evidence="4">SpaA isopeptide-forming pilin-related protein</fullName>
    </submittedName>
</protein>
<feature type="region of interest" description="Disordered" evidence="1">
    <location>
        <begin position="144"/>
        <end position="250"/>
    </location>
</feature>
<proteinExistence type="predicted"/>
<reference evidence="5" key="1">
    <citation type="journal article" date="2019" name="Int. J. Syst. Evol. Microbiol.">
        <title>The Global Catalogue of Microorganisms (GCM) 10K type strain sequencing project: providing services to taxonomists for standard genome sequencing and annotation.</title>
        <authorList>
            <consortium name="The Broad Institute Genomics Platform"/>
            <consortium name="The Broad Institute Genome Sequencing Center for Infectious Disease"/>
            <person name="Wu L."/>
            <person name="Ma J."/>
        </authorList>
    </citation>
    <scope>NUCLEOTIDE SEQUENCE [LARGE SCALE GENOMIC DNA]</scope>
    <source>
        <strain evidence="5">CCM 8951</strain>
    </source>
</reference>
<dbReference type="Proteomes" id="UP001597244">
    <property type="component" value="Unassembled WGS sequence"/>
</dbReference>
<dbReference type="RefSeq" id="WP_164506535.1">
    <property type="nucleotide sequence ID" value="NZ_JBHTOF010000104.1"/>
</dbReference>
<evidence type="ECO:0000256" key="1">
    <source>
        <dbReference type="SAM" id="MobiDB-lite"/>
    </source>
</evidence>
<keyword evidence="2" id="KW-1133">Transmembrane helix</keyword>
<gene>
    <name evidence="4" type="ORF">ACFQ4L_10955</name>
</gene>
<keyword evidence="5" id="KW-1185">Reference proteome</keyword>
<dbReference type="InterPro" id="IPR041033">
    <property type="entry name" value="SpaA_PFL_dom_1"/>
</dbReference>
<organism evidence="4 5">
    <name type="scientific">Lapidilactobacillus mulanensis</name>
    <dbReference type="NCBI Taxonomy" id="2485999"/>
    <lineage>
        <taxon>Bacteria</taxon>
        <taxon>Bacillati</taxon>
        <taxon>Bacillota</taxon>
        <taxon>Bacilli</taxon>
        <taxon>Lactobacillales</taxon>
        <taxon>Lactobacillaceae</taxon>
        <taxon>Lapidilactobacillus</taxon>
    </lineage>
</organism>
<evidence type="ECO:0000313" key="5">
    <source>
        <dbReference type="Proteomes" id="UP001597244"/>
    </source>
</evidence>
<evidence type="ECO:0000256" key="2">
    <source>
        <dbReference type="SAM" id="Phobius"/>
    </source>
</evidence>
<dbReference type="Gene3D" id="2.60.40.10">
    <property type="entry name" value="Immunoglobulins"/>
    <property type="match status" value="2"/>
</dbReference>
<evidence type="ECO:0000259" key="3">
    <source>
        <dbReference type="Pfam" id="PF17802"/>
    </source>
</evidence>
<feature type="compositionally biased region" description="Acidic residues" evidence="1">
    <location>
        <begin position="193"/>
        <end position="234"/>
    </location>
</feature>
<comment type="caution">
    <text evidence="4">The sequence shown here is derived from an EMBL/GenBank/DDBJ whole genome shotgun (WGS) entry which is preliminary data.</text>
</comment>
<dbReference type="NCBIfam" id="TIGR01167">
    <property type="entry name" value="LPXTG_anchor"/>
    <property type="match status" value="1"/>
</dbReference>
<feature type="transmembrane region" description="Helical" evidence="2">
    <location>
        <begin position="1034"/>
        <end position="1053"/>
    </location>
</feature>
<keyword evidence="2" id="KW-0812">Transmembrane</keyword>
<dbReference type="InterPro" id="IPR013783">
    <property type="entry name" value="Ig-like_fold"/>
</dbReference>
<dbReference type="SUPFAM" id="SSF49478">
    <property type="entry name" value="Cna protein B-type domain"/>
    <property type="match status" value="1"/>
</dbReference>
<evidence type="ECO:0000313" key="4">
    <source>
        <dbReference type="EMBL" id="MFD1466582.1"/>
    </source>
</evidence>
<name>A0ABW4DPL8_9LACO</name>
<feature type="compositionally biased region" description="Polar residues" evidence="1">
    <location>
        <begin position="144"/>
        <end position="158"/>
    </location>
</feature>
<sequence length="1062" mass="117455">MLFAVLMPLVQLVFSSIDQHRNVVATDSTVLVDNDKVKVSVGNELVADEVAWTFRLEQKQSIETQRQLKIQLKSGETKYPLEQLQSTTVLENWQNGSEDDQDWLITKEFTGEQTDQELKITLPYEVSQQLSIQVQMDEQTIIPTSSPSESLANTQPANAQVPVEKKLTQNVLTAKDSGPYQLTDLVPERQETEAEVETPAETETPDTEESTESEAAEDPDPETEAEVDTEESSEAETAGTLANDTLPRLDGQTEGRNLIIADNVYANLQINAGGRMYTKDNPTETHDANRAYAPTDNPYNGVNNLNTMYQNFRSLGAGGKAKSLIYGAQTFASQDGHTLMNGAVKETIELDYDKVGYYDSGTEDNPSLKSVGARVEITNITVGPQPSWGGRDNVPYIEFSNNLFSGVLYGFIKKMDIEFTFYDTDSQAVIRFTEGNDANISFASLNAYRGVHTSQNGGALPEDQWGTNPGVDLEHAFEFAGFLADKTDIGVTSTGTLLKHNSLSASADYANGTYYAERADERDKIGDTERIPDFTDKLGGETYHKAAVAFPIVGSTHSFKFGSTWGRAWNTFASSSSTPVKQNMPTKTVQPINEYMAGDEWDSPSGADTIFKHRYYNDLDVMNPWELPTSARVEGHDIDDPENLAPGVPTFEKRYVEKDKNYYYFINQETIHIGGQSLVVPSKYMIDDKLPKGVELDGGLAGIVVYDLFGKEIGNALSEQSSITGNNLKLVLSESATKTINDQSKVEIDYGKDFSIRLLIKVNGEAEEMVNQASTTFEYASEEESFQVATNNVKIRLGEPDPETTDIEFTKVDEGKGILPDVEFKIFNTDEDGEQIGEAIHTVYSGTDGVVRFEGLSPGVYIVSESKALNGYSAYADFEVTIADNLTVTGLPENEEVVNKRKPFELNLIKKDSQSGQVLEGAEFTLTEDAGDGSTTQILTTDEKGNILFAGLDWRKIYRITETKAPDNYRESDIIYQLEYDQKNDTWKVSQVLANGDLDLIEKGTSGELKISAELTVENDPFMPLPQTGGSGRMMFWIISGILLVIASGYFIWRQRQVKGVE</sequence>
<dbReference type="EMBL" id="JBHTOF010000104">
    <property type="protein sequence ID" value="MFD1466582.1"/>
    <property type="molecule type" value="Genomic_DNA"/>
</dbReference>
<accession>A0ABW4DPL8</accession>
<dbReference type="Pfam" id="PF17802">
    <property type="entry name" value="SpaA"/>
    <property type="match status" value="2"/>
</dbReference>
<feature type="domain" description="SpaA-like prealbumin fold" evidence="3">
    <location>
        <begin position="806"/>
        <end position="887"/>
    </location>
</feature>
<keyword evidence="2" id="KW-0472">Membrane</keyword>
<feature type="domain" description="SpaA-like prealbumin fold" evidence="3">
    <location>
        <begin position="906"/>
        <end position="989"/>
    </location>
</feature>